<proteinExistence type="predicted"/>
<gene>
    <name evidence="1" type="ORF">CFter6_1969</name>
</gene>
<organism evidence="1">
    <name type="scientific">Collimonas fungivorans</name>
    <dbReference type="NCBI Taxonomy" id="158899"/>
    <lineage>
        <taxon>Bacteria</taxon>
        <taxon>Pseudomonadati</taxon>
        <taxon>Pseudomonadota</taxon>
        <taxon>Betaproteobacteria</taxon>
        <taxon>Burkholderiales</taxon>
        <taxon>Oxalobacteraceae</taxon>
        <taxon>Collimonas</taxon>
    </lineage>
</organism>
<dbReference type="OrthoDB" id="2646363at2"/>
<dbReference type="RefSeq" id="WP_061539664.1">
    <property type="nucleotide sequence ID" value="NZ_CP013232.1"/>
</dbReference>
<name>A0A127PA18_9BURK</name>
<dbReference type="Proteomes" id="UP000072421">
    <property type="component" value="Chromosome"/>
</dbReference>
<dbReference type="AlphaFoldDB" id="A0A127PA18"/>
<accession>A0A127PA18</accession>
<sequence length="181" mass="19594">MLDALRGRLPGRKMPSRQTELVLIPATEHALHAVRHRCRQMVAKRALLSAGASALPVMGVDIAVDIHLLSRLIEDINAEFGLTPQQIDKLQPKLKVATYSTIVGLGSTLIGRAVTRELMLKILTRSGVKVLSKNATRLVPIAGQMVSAAIGFSAFRAIGNRHIEACVAVAEEMLKMQSSIE</sequence>
<evidence type="ECO:0008006" key="3">
    <source>
        <dbReference type="Google" id="ProtNLM"/>
    </source>
</evidence>
<reference evidence="1 2" key="1">
    <citation type="submission" date="2015-11" db="EMBL/GenBank/DDBJ databases">
        <title>Exploring the genomic traits of fungus-feeding bacterial genus Collimonas.</title>
        <authorList>
            <person name="Song C."/>
            <person name="Schmidt R."/>
            <person name="de Jager V."/>
            <person name="Krzyzanowska D."/>
            <person name="Jongedijk E."/>
            <person name="Cankar K."/>
            <person name="Beekwilder J."/>
            <person name="van Veen A."/>
            <person name="de Boer W."/>
            <person name="van Veen J.A."/>
            <person name="Garbeva P."/>
        </authorList>
    </citation>
    <scope>NUCLEOTIDE SEQUENCE [LARGE SCALE GENOMIC DNA]</scope>
    <source>
        <strain evidence="1 2">Ter6</strain>
    </source>
</reference>
<protein>
    <recommendedName>
        <fullName evidence="3">DUF697 domain-containing protein</fullName>
    </recommendedName>
</protein>
<evidence type="ECO:0000313" key="2">
    <source>
        <dbReference type="Proteomes" id="UP000072421"/>
    </source>
</evidence>
<evidence type="ECO:0000313" key="1">
    <source>
        <dbReference type="EMBL" id="AMO94662.1"/>
    </source>
</evidence>
<dbReference type="EMBL" id="CP013232">
    <property type="protein sequence ID" value="AMO94662.1"/>
    <property type="molecule type" value="Genomic_DNA"/>
</dbReference>
<dbReference type="PATRIC" id="fig|158899.10.peg.1972"/>